<protein>
    <submittedName>
        <fullName evidence="3">Vacuolar protein sorting-associated protein 64</fullName>
    </submittedName>
</protein>
<dbReference type="EMBL" id="MQVM01000122">
    <property type="protein sequence ID" value="ONH70412.1"/>
    <property type="molecule type" value="Genomic_DNA"/>
</dbReference>
<evidence type="ECO:0000259" key="2">
    <source>
        <dbReference type="PROSITE" id="PS50006"/>
    </source>
</evidence>
<evidence type="ECO:0000256" key="1">
    <source>
        <dbReference type="SAM" id="MobiDB-lite"/>
    </source>
</evidence>
<dbReference type="Proteomes" id="UP000189274">
    <property type="component" value="Unassembled WGS sequence"/>
</dbReference>
<evidence type="ECO:0000313" key="3">
    <source>
        <dbReference type="EMBL" id="ONH70412.1"/>
    </source>
</evidence>
<dbReference type="PANTHER" id="PTHR15715">
    <property type="entry name" value="CENTROSOMAL PROTEIN OF 170 KDA"/>
    <property type="match status" value="1"/>
</dbReference>
<dbReference type="InterPro" id="IPR008984">
    <property type="entry name" value="SMAD_FHA_dom_sf"/>
</dbReference>
<evidence type="ECO:0000313" key="4">
    <source>
        <dbReference type="Proteomes" id="UP000189274"/>
    </source>
</evidence>
<dbReference type="AlphaFoldDB" id="A0A1V2LG98"/>
<dbReference type="SMART" id="SM00240">
    <property type="entry name" value="FHA"/>
    <property type="match status" value="1"/>
</dbReference>
<name>A0A1V2LG98_PICKU</name>
<dbReference type="InterPro" id="IPR051176">
    <property type="entry name" value="Cent_Immune-Sig_Mod"/>
</dbReference>
<comment type="caution">
    <text evidence="3">The sequence shown here is derived from an EMBL/GenBank/DDBJ whole genome shotgun (WGS) entry which is preliminary data.</text>
</comment>
<dbReference type="Gene3D" id="2.60.200.20">
    <property type="match status" value="1"/>
</dbReference>
<feature type="compositionally biased region" description="Basic residues" evidence="1">
    <location>
        <begin position="1"/>
        <end position="11"/>
    </location>
</feature>
<reference evidence="4" key="1">
    <citation type="journal article" date="2017" name="Genome Announc.">
        <title>Genome sequences of Cyberlindnera fabianii 65, Pichia kudriavzevii 129, and Saccharomyces cerevisiae 131 isolated from fermented masau fruits in Zimbabwe.</title>
        <authorList>
            <person name="van Rijswijck I.M.H."/>
            <person name="Derks M.F.L."/>
            <person name="Abee T."/>
            <person name="de Ridder D."/>
            <person name="Smid E.J."/>
        </authorList>
    </citation>
    <scope>NUCLEOTIDE SEQUENCE [LARGE SCALE GENOMIC DNA]</scope>
    <source>
        <strain evidence="4">129</strain>
    </source>
</reference>
<dbReference type="PANTHER" id="PTHR15715:SF37">
    <property type="entry name" value="LD47843P"/>
    <property type="match status" value="1"/>
</dbReference>
<feature type="region of interest" description="Disordered" evidence="1">
    <location>
        <begin position="1"/>
        <end position="45"/>
    </location>
</feature>
<dbReference type="PROSITE" id="PS50006">
    <property type="entry name" value="FHA_DOMAIN"/>
    <property type="match status" value="1"/>
</dbReference>
<dbReference type="VEuPathDB" id="FungiDB:C5L36_0B06800"/>
<proteinExistence type="predicted"/>
<dbReference type="VEuPathDB" id="FungiDB:C5L36_0A09320"/>
<organism evidence="3 4">
    <name type="scientific">Pichia kudriavzevii</name>
    <name type="common">Yeast</name>
    <name type="synonym">Issatchenkia orientalis</name>
    <dbReference type="NCBI Taxonomy" id="4909"/>
    <lineage>
        <taxon>Eukaryota</taxon>
        <taxon>Fungi</taxon>
        <taxon>Dikarya</taxon>
        <taxon>Ascomycota</taxon>
        <taxon>Saccharomycotina</taxon>
        <taxon>Pichiomycetes</taxon>
        <taxon>Pichiales</taxon>
        <taxon>Pichiaceae</taxon>
        <taxon>Pichia</taxon>
    </lineage>
</organism>
<gene>
    <name evidence="3" type="ORF">BOH78_5233</name>
</gene>
<dbReference type="GO" id="GO:0005737">
    <property type="term" value="C:cytoplasm"/>
    <property type="evidence" value="ECO:0007669"/>
    <property type="project" value="TreeGrafter"/>
</dbReference>
<dbReference type="Pfam" id="PF00498">
    <property type="entry name" value="FHA"/>
    <property type="match status" value="1"/>
</dbReference>
<dbReference type="SUPFAM" id="SSF49879">
    <property type="entry name" value="SMAD/FHA domain"/>
    <property type="match status" value="1"/>
</dbReference>
<dbReference type="InterPro" id="IPR000253">
    <property type="entry name" value="FHA_dom"/>
</dbReference>
<sequence>MSLPSPRKRSSSKTSQNFHPVAIKASGGPSIEKRNSPLVMEKTSSKESPKLKKYIHVAKLVSPEQPNEYLKVLNIPVYPDTLKIGRQNTPKTSNKITDGFFDSRVLSRNHAELFVRDDSLMIRDLKSSNGTFINDTKLEPYKEYQLHIGDQIDLGTTLESQMAHKKITCIIKEFDFVTLKQFSDLVEEINNKDVMISRKLELFNSTFDALVFGEIVDDVVIDNKEGGLLELISEDNDVGGTISNYNNGNNQSIHNSSKGNNNKDTHLEKNIKYIPGVELRNGSTTEMVRRLVVAVNNEYIQQQRLREMNSFLKNYNNTIAGYENNHIFKIYDKLLRSNVRGSQTVKTKFMSTIPAIAFPEPSELPQLGVRTHPVVRYVRVFSRITLLAMAIIYIVFKYVLQPAFSTTIARRFELQNFAYTRLKLLHKRLNRNVKNPPLLRVNYKGSIAVDRVISTEDIMHAEIKESEHRIFKARIRRDTNIMLNNPKDDKQMDDEILHPSLPQINDEANYSTTRLIESVQRLRDKISELKVPEFKYSTSSAYNDGDPEMNSLLYQIKQFKSYLEVVTSEPPHKLLFRKPLSQLQIGYNSKKYHKFNYLDILNDNMDEIKHKLGTKIN</sequence>
<feature type="domain" description="FHA" evidence="2">
    <location>
        <begin position="82"/>
        <end position="138"/>
    </location>
</feature>
<accession>A0A1V2LG98</accession>